<dbReference type="Proteomes" id="UP001143391">
    <property type="component" value="Unassembled WGS sequence"/>
</dbReference>
<feature type="region of interest" description="Disordered" evidence="1">
    <location>
        <begin position="1"/>
        <end position="34"/>
    </location>
</feature>
<evidence type="ECO:0000313" key="3">
    <source>
        <dbReference type="Proteomes" id="UP001143391"/>
    </source>
</evidence>
<name>A0ABT5YG96_9GAMM</name>
<dbReference type="EMBL" id="JANCMW010000023">
    <property type="protein sequence ID" value="MDF0752722.1"/>
    <property type="molecule type" value="Genomic_DNA"/>
</dbReference>
<accession>A0ABT5YG96</accession>
<comment type="caution">
    <text evidence="2">The sequence shown here is derived from an EMBL/GenBank/DDBJ whole genome shotgun (WGS) entry which is preliminary data.</text>
</comment>
<keyword evidence="3" id="KW-1185">Reference proteome</keyword>
<protein>
    <submittedName>
        <fullName evidence="2">Uncharacterized protein</fullName>
    </submittedName>
</protein>
<evidence type="ECO:0000256" key="1">
    <source>
        <dbReference type="SAM" id="MobiDB-lite"/>
    </source>
</evidence>
<organism evidence="2 3">
    <name type="scientific">Marinobacter iranensis</name>
    <dbReference type="NCBI Taxonomy" id="2962607"/>
    <lineage>
        <taxon>Bacteria</taxon>
        <taxon>Pseudomonadati</taxon>
        <taxon>Pseudomonadota</taxon>
        <taxon>Gammaproteobacteria</taxon>
        <taxon>Pseudomonadales</taxon>
        <taxon>Marinobacteraceae</taxon>
        <taxon>Marinobacter</taxon>
    </lineage>
</organism>
<proteinExistence type="predicted"/>
<evidence type="ECO:0000313" key="2">
    <source>
        <dbReference type="EMBL" id="MDF0752722.1"/>
    </source>
</evidence>
<sequence>LETARLHGVGWSSANASERHVKSTHSPNRCGHGLQHRRGGIVLSRAVGEPRLLSEQIILLQSYIKLFFNYLSSVRP</sequence>
<gene>
    <name evidence="2" type="ORF">NLU14_21060</name>
</gene>
<dbReference type="RefSeq" id="WP_275710320.1">
    <property type="nucleotide sequence ID" value="NZ_JANCMW010000023.1"/>
</dbReference>
<feature type="non-terminal residue" evidence="2">
    <location>
        <position position="1"/>
    </location>
</feature>
<reference evidence="2" key="1">
    <citation type="submission" date="2022-07" db="EMBL/GenBank/DDBJ databases">
        <title>Marinobacter iranensis a new bacterium isolate from a hipersaline lake in Iran.</title>
        <authorList>
            <person name="Mohammad A.M.A."/>
            <person name="Cristina S.-P."/>
            <person name="Antonio V."/>
        </authorList>
    </citation>
    <scope>NUCLEOTIDE SEQUENCE</scope>
    <source>
        <strain evidence="2">71-i</strain>
    </source>
</reference>